<feature type="region of interest" description="Disordered" evidence="1">
    <location>
        <begin position="63"/>
        <end position="91"/>
    </location>
</feature>
<reference evidence="2 3" key="1">
    <citation type="submission" date="2017-03" db="EMBL/GenBank/DDBJ databases">
        <title>WGS assembly of Porphyra umbilicalis.</title>
        <authorList>
            <person name="Brawley S.H."/>
            <person name="Blouin N.A."/>
            <person name="Ficko-Blean E."/>
            <person name="Wheeler G.L."/>
            <person name="Lohr M."/>
            <person name="Goodson H.V."/>
            <person name="Jenkins J.W."/>
            <person name="Blaby-Haas C.E."/>
            <person name="Helliwell K.E."/>
            <person name="Chan C."/>
            <person name="Marriage T."/>
            <person name="Bhattacharya D."/>
            <person name="Klein A.S."/>
            <person name="Badis Y."/>
            <person name="Brodie J."/>
            <person name="Cao Y."/>
            <person name="Collen J."/>
            <person name="Dittami S.M."/>
            <person name="Gachon C.M."/>
            <person name="Green B.R."/>
            <person name="Karpowicz S."/>
            <person name="Kim J.W."/>
            <person name="Kudahl U."/>
            <person name="Lin S."/>
            <person name="Michel G."/>
            <person name="Mittag M."/>
            <person name="Olson B.J."/>
            <person name="Pangilinan J."/>
            <person name="Peng Y."/>
            <person name="Qiu H."/>
            <person name="Shu S."/>
            <person name="Singer J.T."/>
            <person name="Smith A.G."/>
            <person name="Sprecher B.N."/>
            <person name="Wagner V."/>
            <person name="Wang W."/>
            <person name="Wang Z.-Y."/>
            <person name="Yan J."/>
            <person name="Yarish C."/>
            <person name="Zoeuner-Riek S."/>
            <person name="Zhuang Y."/>
            <person name="Zou Y."/>
            <person name="Lindquist E.A."/>
            <person name="Grimwood J."/>
            <person name="Barry K."/>
            <person name="Rokhsar D.S."/>
            <person name="Schmutz J."/>
            <person name="Stiller J.W."/>
            <person name="Grossman A.R."/>
            <person name="Prochnik S.E."/>
        </authorList>
    </citation>
    <scope>NUCLEOTIDE SEQUENCE [LARGE SCALE GENOMIC DNA]</scope>
    <source>
        <strain evidence="2">4086291</strain>
    </source>
</reference>
<feature type="compositionally biased region" description="Acidic residues" evidence="1">
    <location>
        <begin position="257"/>
        <end position="270"/>
    </location>
</feature>
<protein>
    <submittedName>
        <fullName evidence="2">Uncharacterized protein</fullName>
    </submittedName>
</protein>
<feature type="compositionally biased region" description="Low complexity" evidence="1">
    <location>
        <begin position="155"/>
        <end position="169"/>
    </location>
</feature>
<evidence type="ECO:0000256" key="1">
    <source>
        <dbReference type="SAM" id="MobiDB-lite"/>
    </source>
</evidence>
<dbReference type="Proteomes" id="UP000218209">
    <property type="component" value="Unassembled WGS sequence"/>
</dbReference>
<feature type="region of interest" description="Disordered" evidence="1">
    <location>
        <begin position="155"/>
        <end position="182"/>
    </location>
</feature>
<name>A0A1X6PHA5_PORUM</name>
<accession>A0A1X6PHA5</accession>
<dbReference type="EMBL" id="KV918778">
    <property type="protein sequence ID" value="OSX80220.1"/>
    <property type="molecule type" value="Genomic_DNA"/>
</dbReference>
<feature type="region of interest" description="Disordered" evidence="1">
    <location>
        <begin position="328"/>
        <end position="351"/>
    </location>
</feature>
<organism evidence="2 3">
    <name type="scientific">Porphyra umbilicalis</name>
    <name type="common">Purple laver</name>
    <name type="synonym">Red alga</name>
    <dbReference type="NCBI Taxonomy" id="2786"/>
    <lineage>
        <taxon>Eukaryota</taxon>
        <taxon>Rhodophyta</taxon>
        <taxon>Bangiophyceae</taxon>
        <taxon>Bangiales</taxon>
        <taxon>Bangiaceae</taxon>
        <taxon>Porphyra</taxon>
    </lineage>
</organism>
<feature type="compositionally biased region" description="Low complexity" evidence="1">
    <location>
        <begin position="244"/>
        <end position="255"/>
    </location>
</feature>
<gene>
    <name evidence="2" type="ORF">BU14_0056s0004</name>
</gene>
<evidence type="ECO:0000313" key="3">
    <source>
        <dbReference type="Proteomes" id="UP000218209"/>
    </source>
</evidence>
<feature type="compositionally biased region" description="Pro residues" evidence="1">
    <location>
        <begin position="18"/>
        <end position="34"/>
    </location>
</feature>
<sequence>MAPDAVPLASFAPRTRPNFPPPTARHPPSSPGPSPHVRAVSAAPQTVGAAMALDVAPPALFAPRAQPSLLPPSTPRPLSSAGRPSDVQAPSAAPLTVAEVVATAAASSCAEGTRTLPTTATTAAAAQDDLSQLYPPVTRAVADALARAPSAMNAAAASAPARGTPTPNTGAGGTRIGVTRRGTSATPSVARAAAVATAAAAASSSASMAARRPLAAARAAPSAGAQDSGALARAVAAASVLARAAPAASQAPRADASQDEDGEEELSDDQETLREALSPGGRGWVIMGNAIPSEWTDFVRRGAYRKSSRTAQPIINSQLHEKMEELGDAADTGRRQVPVPSGGRGRGNRQRNHFAREVRRTLATVAARVGNEFDVAYDGVTPHILITMPRTPAQLAHTDTGLYLEEGGSGATLLSVYVSFEEGTFVDVWPGTFGGAGDGTEPVALPPPLRVAIPVGSCLIVRSDLVHRGTENLRARGQLRCIHAYLAVHVDGEHMAYAEHMSFLSQYI</sequence>
<evidence type="ECO:0000313" key="2">
    <source>
        <dbReference type="EMBL" id="OSX80220.1"/>
    </source>
</evidence>
<feature type="region of interest" description="Disordered" evidence="1">
    <location>
        <begin position="244"/>
        <end position="280"/>
    </location>
</feature>
<dbReference type="AlphaFoldDB" id="A0A1X6PHA5"/>
<proteinExistence type="predicted"/>
<feature type="region of interest" description="Disordered" evidence="1">
    <location>
        <begin position="1"/>
        <end position="39"/>
    </location>
</feature>
<keyword evidence="3" id="KW-1185">Reference proteome</keyword>